<feature type="region of interest" description="Disordered" evidence="3">
    <location>
        <begin position="264"/>
        <end position="286"/>
    </location>
</feature>
<proteinExistence type="inferred from homology"/>
<name>A0A316VS39_9BASI</name>
<dbReference type="GO" id="GO:0000338">
    <property type="term" value="P:protein deneddylation"/>
    <property type="evidence" value="ECO:0007669"/>
    <property type="project" value="InterPro"/>
</dbReference>
<keyword evidence="2" id="KW-0539">Nucleus</keyword>
<dbReference type="SMART" id="SM00232">
    <property type="entry name" value="JAB_MPN"/>
    <property type="match status" value="1"/>
</dbReference>
<evidence type="ECO:0000313" key="6">
    <source>
        <dbReference type="Proteomes" id="UP000245783"/>
    </source>
</evidence>
<dbReference type="InterPro" id="IPR000555">
    <property type="entry name" value="JAMM/MPN+_dom"/>
</dbReference>
<dbReference type="Pfam" id="PF01398">
    <property type="entry name" value="JAB"/>
    <property type="match status" value="1"/>
</dbReference>
<comment type="similarity">
    <text evidence="1 2">Belongs to the peptidase M67A family. CSN6 subfamily.</text>
</comment>
<evidence type="ECO:0000256" key="2">
    <source>
        <dbReference type="RuleBase" id="RU367006"/>
    </source>
</evidence>
<feature type="region of interest" description="Disordered" evidence="3">
    <location>
        <begin position="470"/>
        <end position="494"/>
    </location>
</feature>
<protein>
    <recommendedName>
        <fullName evidence="2">COP9 signalosome complex subunit 6</fullName>
    </recommendedName>
</protein>
<dbReference type="InParanoid" id="A0A316VS39"/>
<organism evidence="5 6">
    <name type="scientific">Ceraceosorus guamensis</name>
    <dbReference type="NCBI Taxonomy" id="1522189"/>
    <lineage>
        <taxon>Eukaryota</taxon>
        <taxon>Fungi</taxon>
        <taxon>Dikarya</taxon>
        <taxon>Basidiomycota</taxon>
        <taxon>Ustilaginomycotina</taxon>
        <taxon>Exobasidiomycetes</taxon>
        <taxon>Ceraceosorales</taxon>
        <taxon>Ceraceosoraceae</taxon>
        <taxon>Ceraceosorus</taxon>
    </lineage>
</organism>
<feature type="compositionally biased region" description="Polar residues" evidence="3">
    <location>
        <begin position="277"/>
        <end position="286"/>
    </location>
</feature>
<dbReference type="PANTHER" id="PTHR10540:SF8">
    <property type="entry name" value="COP9 SIGNALOSOME COMPLEX SUBUNIT 6"/>
    <property type="match status" value="1"/>
</dbReference>
<gene>
    <name evidence="5" type="ORF">IE81DRAFT_325678</name>
</gene>
<keyword evidence="2" id="KW-0963">Cytoplasm</keyword>
<evidence type="ECO:0000313" key="5">
    <source>
        <dbReference type="EMBL" id="PWN40322.1"/>
    </source>
</evidence>
<comment type="function">
    <text evidence="2">Component of the COP9 signalosome complex (CSN), a complex involved in various cellular and developmental processes.</text>
</comment>
<reference evidence="5 6" key="1">
    <citation type="journal article" date="2018" name="Mol. Biol. Evol.">
        <title>Broad Genomic Sampling Reveals a Smut Pathogenic Ancestry of the Fungal Clade Ustilaginomycotina.</title>
        <authorList>
            <person name="Kijpornyongpan T."/>
            <person name="Mondo S.J."/>
            <person name="Barry K."/>
            <person name="Sandor L."/>
            <person name="Lee J."/>
            <person name="Lipzen A."/>
            <person name="Pangilinan J."/>
            <person name="LaButti K."/>
            <person name="Hainaut M."/>
            <person name="Henrissat B."/>
            <person name="Grigoriev I.V."/>
            <person name="Spatafora J.W."/>
            <person name="Aime M.C."/>
        </authorList>
    </citation>
    <scope>NUCLEOTIDE SEQUENCE [LARGE SCALE GENOMIC DNA]</scope>
    <source>
        <strain evidence="5 6">MCA 4658</strain>
    </source>
</reference>
<dbReference type="Proteomes" id="UP000245783">
    <property type="component" value="Unassembled WGS sequence"/>
</dbReference>
<sequence length="494" mass="53201">MENDVDIVHLAVDYTRPRISYHSNCELRITSVNNIVREDSRSLDQSAPPSKLLRSTVTAMASSSGSAQVGTSSTTKGGDVSVTISLHPLPILSISEHLTREVSQRHRDRNDDAGPFVYGALLGTQHGREVQIQNSFEIKVASSSTSNATASHTSRAVLTIDQEWLDKRFAQFKQVFPTLDFLGWYGVGVAPSAQDLSIHKQLLEHNESPLFLQLAPTTEALTHAKGRAELPVTVYEALLDFDGSHAMSQPAVTDRLGNRGMTEHAASDDAMDVTEGEPSSQASNLEVATREPSIVFVPAKYELRTGEAERIAVDYTSKPAESSSDGSESRLVATLKTQHSAISMLAERIQTVHGYVQGILAGSVTRDEEALRQVKAVLAALPRMDEVEEFMEEYHTEYSDVLLTQYLGSLTQSLHLTNELVDKFDVLQNTSSAATSIGGASGSGHGLANSKAAQESAALSAGAELEIESPSGEHAGGLFYALPPGKSKGRSLRS</sequence>
<dbReference type="PANTHER" id="PTHR10540">
    <property type="entry name" value="EUKARYOTIC TRANSLATION INITIATION FACTOR 3 SUBUNIT F-RELATED"/>
    <property type="match status" value="1"/>
</dbReference>
<dbReference type="GO" id="GO:0005737">
    <property type="term" value="C:cytoplasm"/>
    <property type="evidence" value="ECO:0007669"/>
    <property type="project" value="UniProtKB-SubCell"/>
</dbReference>
<dbReference type="EMBL" id="KZ819421">
    <property type="protein sequence ID" value="PWN40322.1"/>
    <property type="molecule type" value="Genomic_DNA"/>
</dbReference>
<dbReference type="InterPro" id="IPR024969">
    <property type="entry name" value="EIF3F/CSN6-like_C"/>
</dbReference>
<dbReference type="Gene3D" id="3.40.140.10">
    <property type="entry name" value="Cytidine Deaminase, domain 2"/>
    <property type="match status" value="1"/>
</dbReference>
<dbReference type="GeneID" id="37036467"/>
<dbReference type="AlphaFoldDB" id="A0A316VS39"/>
<keyword evidence="2" id="KW-0736">Signalosome</keyword>
<dbReference type="OrthoDB" id="1378at2759"/>
<dbReference type="STRING" id="1522189.A0A316VS39"/>
<dbReference type="GO" id="GO:0008237">
    <property type="term" value="F:metallopeptidase activity"/>
    <property type="evidence" value="ECO:0007669"/>
    <property type="project" value="InterPro"/>
</dbReference>
<evidence type="ECO:0000256" key="1">
    <source>
        <dbReference type="ARBA" id="ARBA00010893"/>
    </source>
</evidence>
<evidence type="ECO:0000256" key="3">
    <source>
        <dbReference type="SAM" id="MobiDB-lite"/>
    </source>
</evidence>
<keyword evidence="6" id="KW-1185">Reference proteome</keyword>
<comment type="subcellular location">
    <subcellularLocation>
        <location evidence="2">Cytoplasm</location>
    </subcellularLocation>
    <subcellularLocation>
        <location evidence="2">Nucleus</location>
    </subcellularLocation>
</comment>
<evidence type="ECO:0000259" key="4">
    <source>
        <dbReference type="SMART" id="SM00232"/>
    </source>
</evidence>
<dbReference type="InterPro" id="IPR033859">
    <property type="entry name" value="MPN_CSN6"/>
</dbReference>
<dbReference type="GO" id="GO:0008180">
    <property type="term" value="C:COP9 signalosome"/>
    <property type="evidence" value="ECO:0007669"/>
    <property type="project" value="UniProtKB-UniRule"/>
</dbReference>
<dbReference type="CDD" id="cd08063">
    <property type="entry name" value="MPN_CSN6"/>
    <property type="match status" value="1"/>
</dbReference>
<dbReference type="RefSeq" id="XP_025367482.1">
    <property type="nucleotide sequence ID" value="XM_025514597.1"/>
</dbReference>
<feature type="domain" description="JAB1/MPN/MOV34 metalloenzyme" evidence="4">
    <location>
        <begin position="83"/>
        <end position="240"/>
    </location>
</feature>
<dbReference type="Pfam" id="PF13012">
    <property type="entry name" value="MitMem_reg"/>
    <property type="match status" value="1"/>
</dbReference>
<accession>A0A316VS39</accession>